<dbReference type="GO" id="GO:0005802">
    <property type="term" value="C:trans-Golgi network"/>
    <property type="evidence" value="ECO:0007669"/>
    <property type="project" value="TreeGrafter"/>
</dbReference>
<feature type="region of interest" description="Disordered" evidence="2">
    <location>
        <begin position="814"/>
        <end position="849"/>
    </location>
</feature>
<feature type="region of interest" description="Disordered" evidence="2">
    <location>
        <begin position="281"/>
        <end position="308"/>
    </location>
</feature>
<dbReference type="InterPro" id="IPR013935">
    <property type="entry name" value="Trs120_TRAPPC9"/>
</dbReference>
<feature type="domain" description="Trs120/TRAPPC9 fourth Ig-like" evidence="5">
    <location>
        <begin position="1029"/>
        <end position="1163"/>
    </location>
</feature>
<evidence type="ECO:0000259" key="4">
    <source>
        <dbReference type="Pfam" id="PF26254"/>
    </source>
</evidence>
<dbReference type="AlphaFoldDB" id="A0AA39F9R5"/>
<evidence type="ECO:0000256" key="2">
    <source>
        <dbReference type="SAM" id="MobiDB-lite"/>
    </source>
</evidence>
<dbReference type="InterPro" id="IPR058565">
    <property type="entry name" value="Ig_TRAPPC9_Trs120_1st"/>
</dbReference>
<dbReference type="InterPro" id="IPR058563">
    <property type="entry name" value="Trs120_TRAPPC9_N"/>
</dbReference>
<comment type="similarity">
    <text evidence="1">Belongs to the NIBP family.</text>
</comment>
<sequence>MSQSDYEQITHDHAALLVLLKSVGTQIKQNVLSRLFDRIGRNVSKFEVVDSGGVTREIFIRFVKEYSVENVEWGDFQTHRRLLGLITFGKYDNQMELNELCRLHETLKVKYNATLYDSRAILFGSTETNNINEPPNGLTTPSNFKTVAAFFKDETCPSLETQVMECLRSLFWILEAKRLEKTREKSVTLLRAPFEKKELIGVDLESRNNKKRCSGRMIKHLADLCLQAGLYADALNYYNIAASNLQSVNDWLWLGASYEGLCAASALKLYPNLRRNLPLQRNSSLQEGSPGKQRRESQCLTGQSLPSSTDVQADISHILSSEEISKKYKEAIVHYSKYQNAGIIEIEASFKAARVSIEQNSFLQAASFLNNVVFNNININEQEKIERFTKLSELYHSFGFNRKASFCMRLAATRYVSLSNPRPDWKQCYNVMLQATTGFKLSLDPADMTCKNPKGWPAIQIQIIHELIAAANRMGNLTLATRHLTFLLQSLFNYLTRTERQEIALQLQSIAQQCEGAPVPLVLQSGIVIPPANLINVPITRSFTLKNLRPHLQPQKIKRIKEDHGPFLFTPINFGSLERKNTHTLKNKVDYLWVEGDICEVSLQLINPLNFELNVSNIRLLTKGLIFESIPESITLPAECGPIAITLVGTPKETGDLEILGFTTHTLGVKSNCRLKNMNGMSHTQYCVEVIPVLPKIDISTSLPQTASFSCGENIVTSASISLYGGESAECTITIKNIGQVAIEMIDISFISALESHIQSKIFKWSDENIKTQLPLPPEATASITLYLYAHMEFIALTKHITNDTKPVHHSNNLIEHNGHNKYLPSRLQSPSHQSRQLKNSMTTQVPNTSINFPTSHTRLSKLAPPLAASNTIDGQLKIKYSGRAGLVAGYCRVSSVFITIEILPSVKITKWDVLPAETPSQFYLVLDLINMTHQEMELHYTQTKWIYMGSKESCRVPVPVNRCPLNKLLQVNKIGTISELQMICAQHIISRVDLKWQLLSTNISGKATLFGIFFEQDMLDIVRMSPLDWEVTINNTAVKPQDEITCGLGDCVNIGVTVYNALEQPLTNLNLSINFYQDYHNGVNNYRLDTRLSIAGANKITLPTLQGYGRAYHECRVVFFTAGQYKLDIQCSSRQSTLSLNNIDLNFVPDGHIWRYIPPIEIVIENC</sequence>
<comment type="caution">
    <text evidence="6">The sequence shown here is derived from an EMBL/GenBank/DDBJ whole genome shotgun (WGS) entry which is preliminary data.</text>
</comment>
<feature type="compositionally biased region" description="Polar residues" evidence="2">
    <location>
        <begin position="298"/>
        <end position="308"/>
    </location>
</feature>
<dbReference type="Pfam" id="PF26254">
    <property type="entry name" value="Ig_TRAPPC9-Trs120_1st"/>
    <property type="match status" value="1"/>
</dbReference>
<accession>A0AA39F9R5</accession>
<dbReference type="PANTHER" id="PTHR21512:SF5">
    <property type="entry name" value="TRAFFICKING PROTEIN PARTICLE COMPLEX SUBUNIT 9"/>
    <property type="match status" value="1"/>
</dbReference>
<reference evidence="6" key="2">
    <citation type="submission" date="2023-03" db="EMBL/GenBank/DDBJ databases">
        <authorList>
            <person name="Inwood S.N."/>
            <person name="Skelly J.G."/>
            <person name="Guhlin J."/>
            <person name="Harrop T.W.R."/>
            <person name="Goldson S.G."/>
            <person name="Dearden P.K."/>
        </authorList>
    </citation>
    <scope>NUCLEOTIDE SEQUENCE</scope>
    <source>
        <strain evidence="6">Irish</strain>
        <tissue evidence="6">Whole body</tissue>
    </source>
</reference>
<dbReference type="EMBL" id="JAQQBS010001422">
    <property type="protein sequence ID" value="KAK0165577.1"/>
    <property type="molecule type" value="Genomic_DNA"/>
</dbReference>
<evidence type="ECO:0000313" key="6">
    <source>
        <dbReference type="EMBL" id="KAK0165577.1"/>
    </source>
</evidence>
<proteinExistence type="inferred from homology"/>
<dbReference type="PANTHER" id="PTHR21512">
    <property type="entry name" value="TRAFFICKING PROTEIN PARTICLE COMPLEX SUBUNIT 9"/>
    <property type="match status" value="1"/>
</dbReference>
<feature type="compositionally biased region" description="Polar residues" evidence="2">
    <location>
        <begin position="827"/>
        <end position="849"/>
    </location>
</feature>
<keyword evidence="7" id="KW-1185">Reference proteome</keyword>
<gene>
    <name evidence="6" type="ORF">PV328_004082</name>
</gene>
<name>A0AA39F9R5_9HYME</name>
<evidence type="ECO:0000259" key="3">
    <source>
        <dbReference type="Pfam" id="PF08626"/>
    </source>
</evidence>
<feature type="domain" description="Trs120/TRAPPC9 N-terminal" evidence="3">
    <location>
        <begin position="201"/>
        <end position="278"/>
    </location>
</feature>
<evidence type="ECO:0000256" key="1">
    <source>
        <dbReference type="ARBA" id="ARBA00008459"/>
    </source>
</evidence>
<dbReference type="Proteomes" id="UP001168990">
    <property type="component" value="Unassembled WGS sequence"/>
</dbReference>
<feature type="domain" description="Trs120/TRAPPC9 first Ig-like" evidence="4">
    <location>
        <begin position="549"/>
        <end position="663"/>
    </location>
</feature>
<dbReference type="InterPro" id="IPR058568">
    <property type="entry name" value="Ig_TRAPPC9_Trs120_4th"/>
</dbReference>
<dbReference type="Pfam" id="PF26283">
    <property type="entry name" value="Ig_TRAPPC9-Trs120_4th"/>
    <property type="match status" value="1"/>
</dbReference>
<evidence type="ECO:0008006" key="8">
    <source>
        <dbReference type="Google" id="ProtNLM"/>
    </source>
</evidence>
<protein>
    <recommendedName>
        <fullName evidence="8">Trafficking protein particle complex subunit 9</fullName>
    </recommendedName>
</protein>
<organism evidence="6 7">
    <name type="scientific">Microctonus aethiopoides</name>
    <dbReference type="NCBI Taxonomy" id="144406"/>
    <lineage>
        <taxon>Eukaryota</taxon>
        <taxon>Metazoa</taxon>
        <taxon>Ecdysozoa</taxon>
        <taxon>Arthropoda</taxon>
        <taxon>Hexapoda</taxon>
        <taxon>Insecta</taxon>
        <taxon>Pterygota</taxon>
        <taxon>Neoptera</taxon>
        <taxon>Endopterygota</taxon>
        <taxon>Hymenoptera</taxon>
        <taxon>Apocrita</taxon>
        <taxon>Ichneumonoidea</taxon>
        <taxon>Braconidae</taxon>
        <taxon>Euphorinae</taxon>
        <taxon>Microctonus</taxon>
    </lineage>
</organism>
<dbReference type="Pfam" id="PF08626">
    <property type="entry name" value="TRAPPC9-Trs120"/>
    <property type="match status" value="1"/>
</dbReference>
<evidence type="ECO:0000259" key="5">
    <source>
        <dbReference type="Pfam" id="PF26283"/>
    </source>
</evidence>
<reference evidence="6" key="1">
    <citation type="journal article" date="2023" name="bioRxiv">
        <title>Scaffold-level genome assemblies of two parasitoid biocontrol wasps reveal the parthenogenesis mechanism and an associated novel virus.</title>
        <authorList>
            <person name="Inwood S."/>
            <person name="Skelly J."/>
            <person name="Guhlin J."/>
            <person name="Harrop T."/>
            <person name="Goldson S."/>
            <person name="Dearden P."/>
        </authorList>
    </citation>
    <scope>NUCLEOTIDE SEQUENCE</scope>
    <source>
        <strain evidence="6">Irish</strain>
        <tissue evidence="6">Whole body</tissue>
    </source>
</reference>
<evidence type="ECO:0000313" key="7">
    <source>
        <dbReference type="Proteomes" id="UP001168990"/>
    </source>
</evidence>